<gene>
    <name evidence="2" type="ORF">ab3b_01915</name>
</gene>
<reference evidence="2 3" key="1">
    <citation type="journal article" date="2015" name="Microbiology (Mosc.)">
        <title>Genomics of the Weissella cibaria species with an examination of its metabolic traits.</title>
        <authorList>
            <person name="Lynch K.M."/>
            <person name="Lucid A."/>
            <person name="Arendt E.K."/>
            <person name="Sleator R.D."/>
            <person name="Lucey B."/>
            <person name="Coffey A."/>
        </authorList>
    </citation>
    <scope>NUCLEOTIDE SEQUENCE [LARGE SCALE GENOMIC DNA]</scope>
    <source>
        <strain evidence="2 3">AB3b</strain>
    </source>
</reference>
<organism evidence="2 3">
    <name type="scientific">Weissella cibaria</name>
    <dbReference type="NCBI Taxonomy" id="137591"/>
    <lineage>
        <taxon>Bacteria</taxon>
        <taxon>Bacillati</taxon>
        <taxon>Bacillota</taxon>
        <taxon>Bacilli</taxon>
        <taxon>Lactobacillales</taxon>
        <taxon>Lactobacillaceae</taxon>
        <taxon>Weissella</taxon>
    </lineage>
</organism>
<proteinExistence type="predicted"/>
<dbReference type="Proteomes" id="UP000032289">
    <property type="component" value="Unassembled WGS sequence"/>
</dbReference>
<evidence type="ECO:0000256" key="1">
    <source>
        <dbReference type="SAM" id="MobiDB-lite"/>
    </source>
</evidence>
<protein>
    <submittedName>
        <fullName evidence="2">Uncharacterized protein</fullName>
    </submittedName>
</protein>
<comment type="caution">
    <text evidence="2">The sequence shown here is derived from an EMBL/GenBank/DDBJ whole genome shotgun (WGS) entry which is preliminary data.</text>
</comment>
<evidence type="ECO:0000313" key="2">
    <source>
        <dbReference type="EMBL" id="KIU21670.1"/>
    </source>
</evidence>
<dbReference type="RefSeq" id="WP_043941688.1">
    <property type="nucleotide sequence ID" value="NZ_JWHT01000047.1"/>
</dbReference>
<accession>A0A0D1LNG0</accession>
<dbReference type="AlphaFoldDB" id="A0A0D1LNG0"/>
<dbReference type="PATRIC" id="fig|137591.24.peg.1858"/>
<feature type="compositionally biased region" description="Basic and acidic residues" evidence="1">
    <location>
        <begin position="40"/>
        <end position="55"/>
    </location>
</feature>
<sequence>MVKRIVSIGAVIIVLALLVLGGFAVIGDQVNDNKREAQLRHVMSESSKRELERQSSKRNRSS</sequence>
<feature type="region of interest" description="Disordered" evidence="1">
    <location>
        <begin position="40"/>
        <end position="62"/>
    </location>
</feature>
<name>A0A0D1LNG0_9LACO</name>
<dbReference type="EMBL" id="JWHT01000047">
    <property type="protein sequence ID" value="KIU21670.1"/>
    <property type="molecule type" value="Genomic_DNA"/>
</dbReference>
<evidence type="ECO:0000313" key="3">
    <source>
        <dbReference type="Proteomes" id="UP000032289"/>
    </source>
</evidence>